<name>A0A7D3V8N7_9VIRU</name>
<evidence type="ECO:0000313" key="1">
    <source>
        <dbReference type="EMBL" id="QKF93817.1"/>
    </source>
</evidence>
<protein>
    <submittedName>
        <fullName evidence="1">Uncharacterized protein</fullName>
    </submittedName>
</protein>
<accession>A0A7D3V8N7</accession>
<organism evidence="1 2">
    <name type="scientific">Fadolivirus FV1/VV64</name>
    <dbReference type="NCBI Taxonomy" id="3070911"/>
    <lineage>
        <taxon>Viruses</taxon>
        <taxon>Varidnaviria</taxon>
        <taxon>Bamfordvirae</taxon>
        <taxon>Nucleocytoviricota</taxon>
        <taxon>Megaviricetes</taxon>
        <taxon>Imitervirales</taxon>
        <taxon>Mimiviridae</taxon>
        <taxon>Klosneuvirinae</taxon>
        <taxon>Fadolivirus</taxon>
        <taxon>Fadolivirus algeromassiliense</taxon>
    </lineage>
</organism>
<keyword evidence="2" id="KW-1185">Reference proteome</keyword>
<evidence type="ECO:0000313" key="2">
    <source>
        <dbReference type="Proteomes" id="UP001162001"/>
    </source>
</evidence>
<dbReference type="Proteomes" id="UP001162001">
    <property type="component" value="Segment"/>
</dbReference>
<reference evidence="1 2" key="1">
    <citation type="submission" date="2020-04" db="EMBL/GenBank/DDBJ databases">
        <title>Advantages and limits of metagenomic assembly and binning of a giant virus.</title>
        <authorList>
            <person name="Schulz F."/>
            <person name="Andreani J."/>
            <person name="Francis R."/>
            <person name="Boudjemaa H."/>
            <person name="Bou Khalil J.Y."/>
            <person name="Lee J."/>
            <person name="La Scola B."/>
            <person name="Woyke T."/>
        </authorList>
    </citation>
    <scope>NUCLEOTIDE SEQUENCE [LARGE SCALE GENOMIC DNA]</scope>
    <source>
        <strain evidence="1 2">FV1/VV64</strain>
    </source>
</reference>
<dbReference type="InterPro" id="IPR049249">
    <property type="entry name" value="DUF6882"/>
</dbReference>
<proteinExistence type="predicted"/>
<dbReference type="EMBL" id="MT418680">
    <property type="protein sequence ID" value="QKF93817.1"/>
    <property type="molecule type" value="Genomic_DNA"/>
</dbReference>
<sequence length="188" mass="22498">MNNIKDVIVNSLKYYDLNNEKYSKLFDKIKYFKLTSIVNDLEHSIIHFYDKNNQEFFSSRYEVLSVYIPKHNLWTWSWAIPFMDKNTIYLSKKMLLYGIDLDHKEALFLKSEMITSRFKITDDTQLDIYAAIASYITKIPMVLKLSYDQSTYKEGELFTFSYDHTEDSIVYYFFLLDENGITHDNINK</sequence>
<gene>
    <name evidence="1" type="ORF">Fadolivirus_1_359</name>
</gene>
<dbReference type="Pfam" id="PF21813">
    <property type="entry name" value="DUF6882"/>
    <property type="match status" value="1"/>
</dbReference>